<reference evidence="2 3" key="1">
    <citation type="submission" date="2016-03" db="EMBL/GenBank/DDBJ databases">
        <title>Chemosynthetic sulphur-oxidizing symbionts of marine invertebrate animals are capable of nitrogen fixation.</title>
        <authorList>
            <person name="Petersen J.M."/>
            <person name="Kemper A."/>
            <person name="Gruber-Vodicka H."/>
            <person name="Cardini U."/>
            <person name="Geest Mvander."/>
            <person name="Kleiner M."/>
            <person name="Bulgheresi S."/>
            <person name="Fussmann M."/>
            <person name="Herbold C."/>
            <person name="Seah B.K.B."/>
            <person name="Antony C.Paul."/>
            <person name="Liu D."/>
            <person name="Belitz A."/>
            <person name="Weber M."/>
        </authorList>
    </citation>
    <scope>NUCLEOTIDE SEQUENCE [LARGE SCALE GENOMIC DNA]</scope>
    <source>
        <strain evidence="2">G_D</strain>
    </source>
</reference>
<feature type="chain" id="PRO_5009118842" evidence="1">
    <location>
        <begin position="24"/>
        <end position="163"/>
    </location>
</feature>
<protein>
    <submittedName>
        <fullName evidence="2">Nitrous oxide reductase accessory protein NosL</fullName>
    </submittedName>
</protein>
<dbReference type="PANTHER" id="PTHR41247:SF1">
    <property type="entry name" value="HTH-TYPE TRANSCRIPTIONAL REPRESSOR YCNK"/>
    <property type="match status" value="1"/>
</dbReference>
<organism evidence="2 3">
    <name type="scientific">Candidatus Thiodiazotropha endoloripes</name>
    <dbReference type="NCBI Taxonomy" id="1818881"/>
    <lineage>
        <taxon>Bacteria</taxon>
        <taxon>Pseudomonadati</taxon>
        <taxon>Pseudomonadota</taxon>
        <taxon>Gammaproteobacteria</taxon>
        <taxon>Chromatiales</taxon>
        <taxon>Sedimenticolaceae</taxon>
        <taxon>Candidatus Thiodiazotropha</taxon>
    </lineage>
</organism>
<comment type="caution">
    <text evidence="2">The sequence shown here is derived from an EMBL/GenBank/DDBJ whole genome shotgun (WGS) entry which is preliminary data.</text>
</comment>
<dbReference type="Pfam" id="PF05573">
    <property type="entry name" value="NosL"/>
    <property type="match status" value="1"/>
</dbReference>
<evidence type="ECO:0000313" key="3">
    <source>
        <dbReference type="Proteomes" id="UP000094849"/>
    </source>
</evidence>
<proteinExistence type="predicted"/>
<dbReference type="Proteomes" id="UP000094849">
    <property type="component" value="Unassembled WGS sequence"/>
</dbReference>
<dbReference type="InterPro" id="IPR008719">
    <property type="entry name" value="N2O_reductase_NosL"/>
</dbReference>
<evidence type="ECO:0000256" key="1">
    <source>
        <dbReference type="SAM" id="SignalP"/>
    </source>
</evidence>
<sequence length="163" mass="18118">MKRLSVMPLMLAYGLTQVSGLQAQELPDPGPKDTCPVCGMFVAKYPEWIGTVLYMDGHAHHFDGAKDLFKYLHDLQKWAPNHQASEIDRIAVTEYYSLGRIDARSAFYVIGSDVLGPMGHELIPLESLADAEAFLQDHQGVAILKFDQVDKALLLNLDVGVFE</sequence>
<feature type="signal peptide" evidence="1">
    <location>
        <begin position="1"/>
        <end position="23"/>
    </location>
</feature>
<dbReference type="PANTHER" id="PTHR41247">
    <property type="entry name" value="HTH-TYPE TRANSCRIPTIONAL REPRESSOR YCNK"/>
    <property type="match status" value="1"/>
</dbReference>
<keyword evidence="3" id="KW-1185">Reference proteome</keyword>
<name>A0A1E2UH30_9GAMM</name>
<dbReference type="AlphaFoldDB" id="A0A1E2UH30"/>
<evidence type="ECO:0000313" key="2">
    <source>
        <dbReference type="EMBL" id="ODB91978.1"/>
    </source>
</evidence>
<dbReference type="STRING" id="1818881.A3196_19595"/>
<keyword evidence="1" id="KW-0732">Signal</keyword>
<dbReference type="SUPFAM" id="SSF160387">
    <property type="entry name" value="NosL/MerB-like"/>
    <property type="match status" value="1"/>
</dbReference>
<dbReference type="Gene3D" id="3.30.70.2050">
    <property type="match status" value="1"/>
</dbReference>
<dbReference type="EMBL" id="LVJZ01000007">
    <property type="protein sequence ID" value="ODB91978.1"/>
    <property type="molecule type" value="Genomic_DNA"/>
</dbReference>
<gene>
    <name evidence="2" type="ORF">A3196_19595</name>
</gene>
<accession>A0A1E2UH30</accession>